<evidence type="ECO:0000313" key="3">
    <source>
        <dbReference type="Proteomes" id="UP000325286"/>
    </source>
</evidence>
<organism evidence="2 3">
    <name type="scientific">Roseimaritima ulvae</name>
    <dbReference type="NCBI Taxonomy" id="980254"/>
    <lineage>
        <taxon>Bacteria</taxon>
        <taxon>Pseudomonadati</taxon>
        <taxon>Planctomycetota</taxon>
        <taxon>Planctomycetia</taxon>
        <taxon>Pirellulales</taxon>
        <taxon>Pirellulaceae</taxon>
        <taxon>Roseimaritima</taxon>
    </lineage>
</organism>
<reference evidence="2 3" key="1">
    <citation type="submission" date="2019-08" db="EMBL/GenBank/DDBJ databases">
        <title>Deep-cultivation of Planctomycetes and their phenomic and genomic characterization uncovers novel biology.</title>
        <authorList>
            <person name="Wiegand S."/>
            <person name="Jogler M."/>
            <person name="Boedeker C."/>
            <person name="Pinto D."/>
            <person name="Vollmers J."/>
            <person name="Rivas-Marin E."/>
            <person name="Kohn T."/>
            <person name="Peeters S.H."/>
            <person name="Heuer A."/>
            <person name="Rast P."/>
            <person name="Oberbeckmann S."/>
            <person name="Bunk B."/>
            <person name="Jeske O."/>
            <person name="Meyerdierks A."/>
            <person name="Storesund J.E."/>
            <person name="Kallscheuer N."/>
            <person name="Luecker S."/>
            <person name="Lage O.M."/>
            <person name="Pohl T."/>
            <person name="Merkel B.J."/>
            <person name="Hornburger P."/>
            <person name="Mueller R.-W."/>
            <person name="Bruemmer F."/>
            <person name="Labrenz M."/>
            <person name="Spormann A.M."/>
            <person name="Op den Camp H."/>
            <person name="Overmann J."/>
            <person name="Amann R."/>
            <person name="Jetten M.S.M."/>
            <person name="Mascher T."/>
            <person name="Medema M.H."/>
            <person name="Devos D.P."/>
            <person name="Kaster A.-K."/>
            <person name="Ovreas L."/>
            <person name="Rohde M."/>
            <person name="Galperin M.Y."/>
            <person name="Jogler C."/>
        </authorList>
    </citation>
    <scope>NUCLEOTIDE SEQUENCE [LARGE SCALE GENOMIC DNA]</scope>
    <source>
        <strain evidence="2 3">UC8</strain>
    </source>
</reference>
<proteinExistence type="predicted"/>
<gene>
    <name evidence="2" type="ORF">UC8_23940</name>
</gene>
<evidence type="ECO:0008006" key="4">
    <source>
        <dbReference type="Google" id="ProtNLM"/>
    </source>
</evidence>
<accession>A0A5B9QN47</accession>
<dbReference type="AlphaFoldDB" id="A0A5B9QN47"/>
<evidence type="ECO:0000313" key="2">
    <source>
        <dbReference type="EMBL" id="QEG40384.1"/>
    </source>
</evidence>
<keyword evidence="3" id="KW-1185">Reference proteome</keyword>
<feature type="signal peptide" evidence="1">
    <location>
        <begin position="1"/>
        <end position="29"/>
    </location>
</feature>
<protein>
    <recommendedName>
        <fullName evidence="4">DUF3352 domain-containing protein</fullName>
    </recommendedName>
</protein>
<dbReference type="RefSeq" id="WP_068142646.1">
    <property type="nucleotide sequence ID" value="NZ_CP042914.1"/>
</dbReference>
<feature type="chain" id="PRO_5023097128" description="DUF3352 domain-containing protein" evidence="1">
    <location>
        <begin position="30"/>
        <end position="600"/>
    </location>
</feature>
<evidence type="ECO:0000256" key="1">
    <source>
        <dbReference type="SAM" id="SignalP"/>
    </source>
</evidence>
<name>A0A5B9QN47_9BACT</name>
<sequence length="600" mass="65931" precursor="true">MHTFSERRIALCLLVAFATLAFGASPANAQLPKHALQQLPASTAAAIVAGQANPAFDKLMQIGPVRAFNGPAFSSFRKALQQRVPTNWLNGFPLPEQQARQLLGDGSFGMVIVETSQQLPERCFLLEMDANYDDWRSLIKTYVSQAENDGAKVERTSLNGHELWLVSSPGQATGQAILRVKDWLVIGESRECMQQWVAAATTTTRLVDDQRYTNTIGPMGGQYANEGDVWVFVDPLRLDYLDSRAGGQELASFAETFGARHGFDAIRACGGWVNIGGPQYDASYRLRVWAPQPHDRGMQLLRWQAMENPSPSSWIPNDRVCSCVTIDWNLQPILKNLGPLVDEVIRETTGKSEQTLEAILAQLRAEDGPGIDLEKDFMPLLGPRIEFISFFTPPASETAEQSIVAIELSNDREVADLLAALIEDDGATPLEISGFPFELWKMGSGRRVGDSGPSFSTPGAMVAHGKLFFASNYLALRQFVAIKPQPEPLASDPTFQQLEAKLKTFAGEKPAMRIIAFPDRDFQNTYELLRTGRADSAESIYTTLLTPMLKDSTLKIPFELLPTFDAIRPALGPACIQMNVVPDGYEISGMTLSTAMPATP</sequence>
<dbReference type="Proteomes" id="UP000325286">
    <property type="component" value="Chromosome"/>
</dbReference>
<dbReference type="KEGG" id="rul:UC8_23940"/>
<dbReference type="EMBL" id="CP042914">
    <property type="protein sequence ID" value="QEG40384.1"/>
    <property type="molecule type" value="Genomic_DNA"/>
</dbReference>
<keyword evidence="1" id="KW-0732">Signal</keyword>